<evidence type="ECO:0000313" key="3">
    <source>
        <dbReference type="Proteomes" id="UP001295684"/>
    </source>
</evidence>
<evidence type="ECO:0000313" key="2">
    <source>
        <dbReference type="EMBL" id="CAI2378414.1"/>
    </source>
</evidence>
<feature type="region of interest" description="Disordered" evidence="1">
    <location>
        <begin position="218"/>
        <end position="246"/>
    </location>
</feature>
<gene>
    <name evidence="2" type="ORF">ECRASSUSDP1_LOCUS19809</name>
</gene>
<protein>
    <submittedName>
        <fullName evidence="2">Uncharacterized protein</fullName>
    </submittedName>
</protein>
<comment type="caution">
    <text evidence="2">The sequence shown here is derived from an EMBL/GenBank/DDBJ whole genome shotgun (WGS) entry which is preliminary data.</text>
</comment>
<dbReference type="AlphaFoldDB" id="A0AAD1XT67"/>
<proteinExistence type="predicted"/>
<name>A0AAD1XT67_EUPCR</name>
<organism evidence="2 3">
    <name type="scientific">Euplotes crassus</name>
    <dbReference type="NCBI Taxonomy" id="5936"/>
    <lineage>
        <taxon>Eukaryota</taxon>
        <taxon>Sar</taxon>
        <taxon>Alveolata</taxon>
        <taxon>Ciliophora</taxon>
        <taxon>Intramacronucleata</taxon>
        <taxon>Spirotrichea</taxon>
        <taxon>Hypotrichia</taxon>
        <taxon>Euplotida</taxon>
        <taxon>Euplotidae</taxon>
        <taxon>Moneuplotes</taxon>
    </lineage>
</organism>
<reference evidence="2" key="1">
    <citation type="submission" date="2023-07" db="EMBL/GenBank/DDBJ databases">
        <authorList>
            <consortium name="AG Swart"/>
            <person name="Singh M."/>
            <person name="Singh A."/>
            <person name="Seah K."/>
            <person name="Emmerich C."/>
        </authorList>
    </citation>
    <scope>NUCLEOTIDE SEQUENCE</scope>
    <source>
        <strain evidence="2">DP1</strain>
    </source>
</reference>
<dbReference type="EMBL" id="CAMPGE010020135">
    <property type="protein sequence ID" value="CAI2378414.1"/>
    <property type="molecule type" value="Genomic_DNA"/>
</dbReference>
<feature type="region of interest" description="Disordered" evidence="1">
    <location>
        <begin position="59"/>
        <end position="108"/>
    </location>
</feature>
<feature type="region of interest" description="Disordered" evidence="1">
    <location>
        <begin position="145"/>
        <end position="185"/>
    </location>
</feature>
<sequence length="246" mass="29077">MHDYGSFIPKCRMVDFDRYKRTDRGKKRLLFNTDYEAETPENHRYGYYFVESPLTKEEGKVTEKRRQSVPPRQNVERNRRNLQIDVEEKSISGNNYTSEQTENLKPKKKKLKRIVLRRISPEIYKGQMDHYSTLDNRDCSQKIMNSRSLSRKDSTSSHERNKSLDSSSLRRAGAESLLSSPEKEREKLQKLMMLRKGSYKETPLGQKIEVVNNSLRIPNYEPLGKNDSGGRYYKLPQRRHFENPYS</sequence>
<accession>A0AAD1XT67</accession>
<evidence type="ECO:0000256" key="1">
    <source>
        <dbReference type="SAM" id="MobiDB-lite"/>
    </source>
</evidence>
<feature type="compositionally biased region" description="Basic and acidic residues" evidence="1">
    <location>
        <begin position="150"/>
        <end position="163"/>
    </location>
</feature>
<dbReference type="Proteomes" id="UP001295684">
    <property type="component" value="Unassembled WGS sequence"/>
</dbReference>
<keyword evidence="3" id="KW-1185">Reference proteome</keyword>
<feature type="compositionally biased region" description="Polar residues" evidence="1">
    <location>
        <begin position="91"/>
        <end position="103"/>
    </location>
</feature>